<proteinExistence type="inferred from homology"/>
<protein>
    <submittedName>
        <fullName evidence="13">Cytochrome P450</fullName>
    </submittedName>
</protein>
<accession>A0A2U1L285</accession>
<evidence type="ECO:0000256" key="11">
    <source>
        <dbReference type="RuleBase" id="RU000461"/>
    </source>
</evidence>
<evidence type="ECO:0000256" key="5">
    <source>
        <dbReference type="ARBA" id="ARBA00022723"/>
    </source>
</evidence>
<reference evidence="13 14" key="1">
    <citation type="journal article" date="2018" name="Mol. Plant">
        <title>The genome of Artemisia annua provides insight into the evolution of Asteraceae family and artemisinin biosynthesis.</title>
        <authorList>
            <person name="Shen Q."/>
            <person name="Zhang L."/>
            <person name="Liao Z."/>
            <person name="Wang S."/>
            <person name="Yan T."/>
            <person name="Shi P."/>
            <person name="Liu M."/>
            <person name="Fu X."/>
            <person name="Pan Q."/>
            <person name="Wang Y."/>
            <person name="Lv Z."/>
            <person name="Lu X."/>
            <person name="Zhang F."/>
            <person name="Jiang W."/>
            <person name="Ma Y."/>
            <person name="Chen M."/>
            <person name="Hao X."/>
            <person name="Li L."/>
            <person name="Tang Y."/>
            <person name="Lv G."/>
            <person name="Zhou Y."/>
            <person name="Sun X."/>
            <person name="Brodelius P.E."/>
            <person name="Rose J.K.C."/>
            <person name="Tang K."/>
        </authorList>
    </citation>
    <scope>NUCLEOTIDE SEQUENCE [LARGE SCALE GENOMIC DNA]</scope>
    <source>
        <strain evidence="14">cv. Huhao1</strain>
        <tissue evidence="13">Leaf</tissue>
    </source>
</reference>
<dbReference type="GO" id="GO:0004497">
    <property type="term" value="F:monooxygenase activity"/>
    <property type="evidence" value="ECO:0007669"/>
    <property type="project" value="UniProtKB-KW"/>
</dbReference>
<keyword evidence="10 11" id="KW-0349">Heme</keyword>
<dbReference type="FunFam" id="1.10.630.10:FF:000022">
    <property type="entry name" value="Taxadiene 5-alpha hydroxylase"/>
    <property type="match status" value="1"/>
</dbReference>
<evidence type="ECO:0000256" key="9">
    <source>
        <dbReference type="ARBA" id="ARBA00023136"/>
    </source>
</evidence>
<dbReference type="EMBL" id="PKPP01012011">
    <property type="protein sequence ID" value="PWA43113.1"/>
    <property type="molecule type" value="Genomic_DNA"/>
</dbReference>
<feature type="transmembrane region" description="Helical" evidence="12">
    <location>
        <begin position="287"/>
        <end position="306"/>
    </location>
</feature>
<feature type="binding site" description="axial binding residue" evidence="10">
    <location>
        <position position="432"/>
    </location>
    <ligand>
        <name>heme</name>
        <dbReference type="ChEBI" id="CHEBI:30413"/>
    </ligand>
    <ligandPart>
        <name>Fe</name>
        <dbReference type="ChEBI" id="CHEBI:18248"/>
    </ligandPart>
</feature>
<keyword evidence="14" id="KW-1185">Reference proteome</keyword>
<evidence type="ECO:0000256" key="1">
    <source>
        <dbReference type="ARBA" id="ARBA00001971"/>
    </source>
</evidence>
<gene>
    <name evidence="13" type="ORF">CTI12_AA538810</name>
</gene>
<dbReference type="PROSITE" id="PS00086">
    <property type="entry name" value="CYTOCHROME_P450"/>
    <property type="match status" value="1"/>
</dbReference>
<organism evidence="13 14">
    <name type="scientific">Artemisia annua</name>
    <name type="common">Sweet wormwood</name>
    <dbReference type="NCBI Taxonomy" id="35608"/>
    <lineage>
        <taxon>Eukaryota</taxon>
        <taxon>Viridiplantae</taxon>
        <taxon>Streptophyta</taxon>
        <taxon>Embryophyta</taxon>
        <taxon>Tracheophyta</taxon>
        <taxon>Spermatophyta</taxon>
        <taxon>Magnoliopsida</taxon>
        <taxon>eudicotyledons</taxon>
        <taxon>Gunneridae</taxon>
        <taxon>Pentapetalae</taxon>
        <taxon>asterids</taxon>
        <taxon>campanulids</taxon>
        <taxon>Asterales</taxon>
        <taxon>Asteraceae</taxon>
        <taxon>Asteroideae</taxon>
        <taxon>Anthemideae</taxon>
        <taxon>Artemisiinae</taxon>
        <taxon>Artemisia</taxon>
    </lineage>
</organism>
<keyword evidence="7 11" id="KW-0560">Oxidoreductase</keyword>
<evidence type="ECO:0000256" key="8">
    <source>
        <dbReference type="ARBA" id="ARBA00023004"/>
    </source>
</evidence>
<dbReference type="GO" id="GO:0016705">
    <property type="term" value="F:oxidoreductase activity, acting on paired donors, with incorporation or reduction of molecular oxygen"/>
    <property type="evidence" value="ECO:0007669"/>
    <property type="project" value="InterPro"/>
</dbReference>
<evidence type="ECO:0000256" key="12">
    <source>
        <dbReference type="SAM" id="Phobius"/>
    </source>
</evidence>
<dbReference type="InterPro" id="IPR001128">
    <property type="entry name" value="Cyt_P450"/>
</dbReference>
<comment type="subcellular location">
    <subcellularLocation>
        <location evidence="2">Membrane</location>
        <topology evidence="2">Single-pass membrane protein</topology>
    </subcellularLocation>
</comment>
<dbReference type="PRINTS" id="PR00385">
    <property type="entry name" value="P450"/>
</dbReference>
<keyword evidence="4 12" id="KW-0812">Transmembrane</keyword>
<comment type="cofactor">
    <cofactor evidence="1 10">
        <name>heme</name>
        <dbReference type="ChEBI" id="CHEBI:30413"/>
    </cofactor>
</comment>
<dbReference type="Gene3D" id="1.10.630.10">
    <property type="entry name" value="Cytochrome P450"/>
    <property type="match status" value="1"/>
</dbReference>
<evidence type="ECO:0000256" key="10">
    <source>
        <dbReference type="PIRSR" id="PIRSR602401-1"/>
    </source>
</evidence>
<evidence type="ECO:0000256" key="4">
    <source>
        <dbReference type="ARBA" id="ARBA00022692"/>
    </source>
</evidence>
<sequence>MELKALTMSLLLLLLSFLLYVYFFSRGKKYSKKLPPGSLGLPLIGQSFTFQKAMKDDKIEEWIQKGIVKHGPIWKACLFGSPVVVLHGTSANKFVYTCAGGKLANTHPPSVSRILGRKSIVKMTGDNHKRLKEALFSFLKPDVLKQFVAKIDEETQNHLETHWHGRNEVQVQPLLKTLTFNVICSLVFGIERGPKRDQFLPPFKDMIRSFIAIPVNLPFTQFNRGLKARKQVVALLVDLLHEKREALKEQKQQPSAHKDQDLITSLLKTQYDDSSEMMSDEMIIDNVIVLMLGGYDTISVLLTLIVKCLANNKPVYLNIAQEQEEIMKNKSPGEALTWEDLTKMKYTSRVVSETLRLHPPVNVHFQRATQDIEYEGYIIPKGWQVMVSASMTHMDDNIFPNPTMFDPTRFEKHAPSPPPFSLLSFGAGPRMCPGMEFAKMESLVMIHRLVTLFTWELLNKDESFKRSPFPEFDQGLQAQISPIIR</sequence>
<dbReference type="AlphaFoldDB" id="A0A2U1L285"/>
<evidence type="ECO:0000313" key="14">
    <source>
        <dbReference type="Proteomes" id="UP000245207"/>
    </source>
</evidence>
<name>A0A2U1L285_ARTAN</name>
<dbReference type="InterPro" id="IPR002401">
    <property type="entry name" value="Cyt_P450_E_grp-I"/>
</dbReference>
<dbReference type="InterPro" id="IPR036396">
    <property type="entry name" value="Cyt_P450_sf"/>
</dbReference>
<dbReference type="GO" id="GO:0020037">
    <property type="term" value="F:heme binding"/>
    <property type="evidence" value="ECO:0007669"/>
    <property type="project" value="InterPro"/>
</dbReference>
<dbReference type="GO" id="GO:0005506">
    <property type="term" value="F:iron ion binding"/>
    <property type="evidence" value="ECO:0007669"/>
    <property type="project" value="InterPro"/>
</dbReference>
<dbReference type="PRINTS" id="PR00463">
    <property type="entry name" value="EP450I"/>
</dbReference>
<keyword evidence="5 10" id="KW-0479">Metal-binding</keyword>
<dbReference type="STRING" id="35608.A0A2U1L285"/>
<evidence type="ECO:0000256" key="3">
    <source>
        <dbReference type="ARBA" id="ARBA00010617"/>
    </source>
</evidence>
<feature type="transmembrane region" description="Helical" evidence="12">
    <location>
        <begin position="6"/>
        <end position="24"/>
    </location>
</feature>
<dbReference type="GO" id="GO:0016125">
    <property type="term" value="P:sterol metabolic process"/>
    <property type="evidence" value="ECO:0007669"/>
    <property type="project" value="TreeGrafter"/>
</dbReference>
<dbReference type="OrthoDB" id="3945418at2759"/>
<dbReference type="PANTHER" id="PTHR24286:SF217">
    <property type="entry name" value="OS07G0520300 PROTEIN"/>
    <property type="match status" value="1"/>
</dbReference>
<keyword evidence="9 12" id="KW-0472">Membrane</keyword>
<comment type="caution">
    <text evidence="13">The sequence shown here is derived from an EMBL/GenBank/DDBJ whole genome shotgun (WGS) entry which is preliminary data.</text>
</comment>
<keyword evidence="11" id="KW-0503">Monooxygenase</keyword>
<keyword evidence="8 10" id="KW-0408">Iron</keyword>
<dbReference type="PANTHER" id="PTHR24286">
    <property type="entry name" value="CYTOCHROME P450 26"/>
    <property type="match status" value="1"/>
</dbReference>
<dbReference type="Pfam" id="PF00067">
    <property type="entry name" value="p450"/>
    <property type="match status" value="1"/>
</dbReference>
<dbReference type="InterPro" id="IPR017972">
    <property type="entry name" value="Cyt_P450_CS"/>
</dbReference>
<dbReference type="CDD" id="cd11043">
    <property type="entry name" value="CYP90-like"/>
    <property type="match status" value="1"/>
</dbReference>
<dbReference type="Proteomes" id="UP000245207">
    <property type="component" value="Unassembled WGS sequence"/>
</dbReference>
<dbReference type="SUPFAM" id="SSF48264">
    <property type="entry name" value="Cytochrome P450"/>
    <property type="match status" value="1"/>
</dbReference>
<evidence type="ECO:0000313" key="13">
    <source>
        <dbReference type="EMBL" id="PWA43113.1"/>
    </source>
</evidence>
<comment type="similarity">
    <text evidence="3 11">Belongs to the cytochrome P450 family.</text>
</comment>
<evidence type="ECO:0000256" key="2">
    <source>
        <dbReference type="ARBA" id="ARBA00004167"/>
    </source>
</evidence>
<evidence type="ECO:0000256" key="7">
    <source>
        <dbReference type="ARBA" id="ARBA00023002"/>
    </source>
</evidence>
<evidence type="ECO:0000256" key="6">
    <source>
        <dbReference type="ARBA" id="ARBA00022989"/>
    </source>
</evidence>
<keyword evidence="6 12" id="KW-1133">Transmembrane helix</keyword>
<dbReference type="GO" id="GO:0016020">
    <property type="term" value="C:membrane"/>
    <property type="evidence" value="ECO:0007669"/>
    <property type="project" value="UniProtKB-SubCell"/>
</dbReference>